<dbReference type="AlphaFoldDB" id="A0A1I5WBG6"/>
<dbReference type="InterPro" id="IPR006696">
    <property type="entry name" value="DUF423"/>
</dbReference>
<feature type="transmembrane region" description="Helical" evidence="6">
    <location>
        <begin position="102"/>
        <end position="126"/>
    </location>
</feature>
<dbReference type="PANTHER" id="PTHR43461:SF1">
    <property type="entry name" value="TRANSMEMBRANE PROTEIN 256"/>
    <property type="match status" value="1"/>
</dbReference>
<reference evidence="7 8" key="1">
    <citation type="submission" date="2016-10" db="EMBL/GenBank/DDBJ databases">
        <authorList>
            <person name="de Groot N.N."/>
        </authorList>
    </citation>
    <scope>NUCLEOTIDE SEQUENCE [LARGE SCALE GENOMIC DNA]</scope>
    <source>
        <strain evidence="7 8">DSM 28286</strain>
    </source>
</reference>
<evidence type="ECO:0000256" key="1">
    <source>
        <dbReference type="ARBA" id="ARBA00004141"/>
    </source>
</evidence>
<comment type="subcellular location">
    <subcellularLocation>
        <location evidence="1">Membrane</location>
        <topology evidence="1">Multi-pass membrane protein</topology>
    </subcellularLocation>
</comment>
<dbReference type="STRING" id="1465490.SAMN05444277_10676"/>
<evidence type="ECO:0000256" key="3">
    <source>
        <dbReference type="ARBA" id="ARBA00022692"/>
    </source>
</evidence>
<dbReference type="OrthoDB" id="9802121at2"/>
<evidence type="ECO:0000256" key="6">
    <source>
        <dbReference type="SAM" id="Phobius"/>
    </source>
</evidence>
<keyword evidence="5 6" id="KW-0472">Membrane</keyword>
<keyword evidence="3 6" id="KW-0812">Transmembrane</keyword>
<name>A0A1I5WBG6_9BACT</name>
<evidence type="ECO:0000313" key="8">
    <source>
        <dbReference type="Proteomes" id="UP000199031"/>
    </source>
</evidence>
<gene>
    <name evidence="7" type="ORF">SAMN05444277_10676</name>
</gene>
<evidence type="ECO:0000313" key="7">
    <source>
        <dbReference type="EMBL" id="SFQ17084.1"/>
    </source>
</evidence>
<comment type="similarity">
    <text evidence="2">Belongs to the UPF0382 family.</text>
</comment>
<evidence type="ECO:0000256" key="2">
    <source>
        <dbReference type="ARBA" id="ARBA00009694"/>
    </source>
</evidence>
<evidence type="ECO:0000256" key="4">
    <source>
        <dbReference type="ARBA" id="ARBA00022989"/>
    </source>
</evidence>
<protein>
    <submittedName>
        <fullName evidence="7">Uncharacterized membrane protein YgdD, TMEM256/DUF423 family</fullName>
    </submittedName>
</protein>
<feature type="transmembrane region" description="Helical" evidence="6">
    <location>
        <begin position="75"/>
        <end position="96"/>
    </location>
</feature>
<dbReference type="PANTHER" id="PTHR43461">
    <property type="entry name" value="TRANSMEMBRANE PROTEIN 256"/>
    <property type="match status" value="1"/>
</dbReference>
<sequence>MNKTYLIIAAALGALSVILGAFGAHGLKGRMEPDALDIFETAVKYQFYHVFALLAVAIISQFIPGNLLTWSGRCFIAGVILFSGSLYLLSYFKMIGNTQMNWLGAITPIGGLCFIAGWLLLVIAAIKN</sequence>
<dbReference type="GO" id="GO:0005886">
    <property type="term" value="C:plasma membrane"/>
    <property type="evidence" value="ECO:0007669"/>
    <property type="project" value="TreeGrafter"/>
</dbReference>
<dbReference type="EMBL" id="FOXQ01000006">
    <property type="protein sequence ID" value="SFQ17084.1"/>
    <property type="molecule type" value="Genomic_DNA"/>
</dbReference>
<keyword evidence="4 6" id="KW-1133">Transmembrane helix</keyword>
<feature type="transmembrane region" description="Helical" evidence="6">
    <location>
        <begin position="47"/>
        <end position="68"/>
    </location>
</feature>
<evidence type="ECO:0000256" key="5">
    <source>
        <dbReference type="ARBA" id="ARBA00023136"/>
    </source>
</evidence>
<proteinExistence type="inferred from homology"/>
<organism evidence="7 8">
    <name type="scientific">Parafilimonas terrae</name>
    <dbReference type="NCBI Taxonomy" id="1465490"/>
    <lineage>
        <taxon>Bacteria</taxon>
        <taxon>Pseudomonadati</taxon>
        <taxon>Bacteroidota</taxon>
        <taxon>Chitinophagia</taxon>
        <taxon>Chitinophagales</taxon>
        <taxon>Chitinophagaceae</taxon>
        <taxon>Parafilimonas</taxon>
    </lineage>
</organism>
<keyword evidence="8" id="KW-1185">Reference proteome</keyword>
<dbReference type="RefSeq" id="WP_090658349.1">
    <property type="nucleotide sequence ID" value="NZ_FOXQ01000006.1"/>
</dbReference>
<dbReference type="Proteomes" id="UP000199031">
    <property type="component" value="Unassembled WGS sequence"/>
</dbReference>
<accession>A0A1I5WBG6</accession>
<dbReference type="Pfam" id="PF04241">
    <property type="entry name" value="DUF423"/>
    <property type="match status" value="1"/>
</dbReference>